<keyword evidence="3" id="KW-1185">Reference proteome</keyword>
<evidence type="ECO:0000313" key="2">
    <source>
        <dbReference type="EMBL" id="GAA4467472.1"/>
    </source>
</evidence>
<dbReference type="Proteomes" id="UP001500067">
    <property type="component" value="Unassembled WGS sequence"/>
</dbReference>
<sequence length="99" mass="10979">MKKLVLSATLLLATCAAFGNVVINYENKDDRGYFMKVKIDGAYKEVKIESGSRAYITIQGGNSSCYFVTSCGEVEVNTGDIITIKDRCITVYKSLQQNY</sequence>
<proteinExistence type="predicted"/>
<name>A0ABP8NJM8_9BACT</name>
<gene>
    <name evidence="2" type="ORF">GCM10023093_23470</name>
</gene>
<evidence type="ECO:0008006" key="4">
    <source>
        <dbReference type="Google" id="ProtNLM"/>
    </source>
</evidence>
<accession>A0ABP8NJM8</accession>
<reference evidence="3" key="1">
    <citation type="journal article" date="2019" name="Int. J. Syst. Evol. Microbiol.">
        <title>The Global Catalogue of Microorganisms (GCM) 10K type strain sequencing project: providing services to taxonomists for standard genome sequencing and annotation.</title>
        <authorList>
            <consortium name="The Broad Institute Genomics Platform"/>
            <consortium name="The Broad Institute Genome Sequencing Center for Infectious Disease"/>
            <person name="Wu L."/>
            <person name="Ma J."/>
        </authorList>
    </citation>
    <scope>NUCLEOTIDE SEQUENCE [LARGE SCALE GENOMIC DNA]</scope>
    <source>
        <strain evidence="3">JCM 32105</strain>
    </source>
</reference>
<evidence type="ECO:0000256" key="1">
    <source>
        <dbReference type="SAM" id="SignalP"/>
    </source>
</evidence>
<dbReference type="RefSeq" id="WP_345083411.1">
    <property type="nucleotide sequence ID" value="NZ_BAABFA010000015.1"/>
</dbReference>
<organism evidence="2 3">
    <name type="scientific">Nemorincola caseinilytica</name>
    <dbReference type="NCBI Taxonomy" id="2054315"/>
    <lineage>
        <taxon>Bacteria</taxon>
        <taxon>Pseudomonadati</taxon>
        <taxon>Bacteroidota</taxon>
        <taxon>Chitinophagia</taxon>
        <taxon>Chitinophagales</taxon>
        <taxon>Chitinophagaceae</taxon>
        <taxon>Nemorincola</taxon>
    </lineage>
</organism>
<keyword evidence="1" id="KW-0732">Signal</keyword>
<comment type="caution">
    <text evidence="2">The sequence shown here is derived from an EMBL/GenBank/DDBJ whole genome shotgun (WGS) entry which is preliminary data.</text>
</comment>
<protein>
    <recommendedName>
        <fullName evidence="4">Lipoprotein</fullName>
    </recommendedName>
</protein>
<feature type="signal peptide" evidence="1">
    <location>
        <begin position="1"/>
        <end position="19"/>
    </location>
</feature>
<feature type="chain" id="PRO_5045630505" description="Lipoprotein" evidence="1">
    <location>
        <begin position="20"/>
        <end position="99"/>
    </location>
</feature>
<dbReference type="EMBL" id="BAABFA010000015">
    <property type="protein sequence ID" value="GAA4467472.1"/>
    <property type="molecule type" value="Genomic_DNA"/>
</dbReference>
<evidence type="ECO:0000313" key="3">
    <source>
        <dbReference type="Proteomes" id="UP001500067"/>
    </source>
</evidence>